<feature type="transmembrane region" description="Helical" evidence="9">
    <location>
        <begin position="108"/>
        <end position="131"/>
    </location>
</feature>
<evidence type="ECO:0000256" key="3">
    <source>
        <dbReference type="ARBA" id="ARBA00005094"/>
    </source>
</evidence>
<dbReference type="GO" id="GO:0051484">
    <property type="term" value="P:isopentenyl diphosphate biosynthetic process, methylerythritol 4-phosphate pathway involved in terpenoid biosynthetic process"/>
    <property type="evidence" value="ECO:0007669"/>
    <property type="project" value="TreeGrafter"/>
</dbReference>
<dbReference type="FunFam" id="1.10.1740.10:FF:000006">
    <property type="entry name" value="1-deoxy-D-xylulose 5-phosphate reductoisomerase, chloroplastic"/>
    <property type="match status" value="1"/>
</dbReference>
<proteinExistence type="inferred from homology"/>
<keyword evidence="6" id="KW-0479">Metal-binding</keyword>
<accession>A0A6N2KU74</accession>
<evidence type="ECO:0000313" key="12">
    <source>
        <dbReference type="EMBL" id="VFU31550.1"/>
    </source>
</evidence>
<comment type="cofactor">
    <cofactor evidence="1">
        <name>Mn(2+)</name>
        <dbReference type="ChEBI" id="CHEBI:29035"/>
    </cofactor>
</comment>
<dbReference type="EMBL" id="CAADRP010000735">
    <property type="protein sequence ID" value="VFU31550.1"/>
    <property type="molecule type" value="Genomic_DNA"/>
</dbReference>
<feature type="domain" description="DXP reductoisomerase C-terminal" evidence="11">
    <location>
        <begin position="141"/>
        <end position="263"/>
    </location>
</feature>
<comment type="catalytic activity">
    <reaction evidence="8">
        <text>2-C-methyl-D-erythritol 4-phosphate + NADP(+) = 1-deoxy-D-xylulose 5-phosphate + NADPH + H(+)</text>
        <dbReference type="Rhea" id="RHEA:13717"/>
        <dbReference type="ChEBI" id="CHEBI:15378"/>
        <dbReference type="ChEBI" id="CHEBI:57783"/>
        <dbReference type="ChEBI" id="CHEBI:57792"/>
        <dbReference type="ChEBI" id="CHEBI:58262"/>
        <dbReference type="ChEBI" id="CHEBI:58349"/>
        <dbReference type="EC" id="1.1.1.267"/>
    </reaction>
    <physiologicalReaction direction="right-to-left" evidence="8">
        <dbReference type="Rhea" id="RHEA:13719"/>
    </physiologicalReaction>
</comment>
<protein>
    <recommendedName>
        <fullName evidence="5">1-deoxy-D-xylulose-5-phosphate reductoisomerase</fullName>
        <ecNumber evidence="5">1.1.1.267</ecNumber>
    </recommendedName>
</protein>
<dbReference type="GO" id="GO:0030145">
    <property type="term" value="F:manganese ion binding"/>
    <property type="evidence" value="ECO:0007669"/>
    <property type="project" value="TreeGrafter"/>
</dbReference>
<feature type="domain" description="1-deoxy-D-xylulose 5-phosphate reductoisomerase C-terminal" evidence="10">
    <location>
        <begin position="3"/>
        <end position="86"/>
    </location>
</feature>
<dbReference type="InterPro" id="IPR026877">
    <property type="entry name" value="DXPR_C"/>
</dbReference>
<dbReference type="InterPro" id="IPR013644">
    <property type="entry name" value="DXP_reductoisomerase_C"/>
</dbReference>
<dbReference type="PANTHER" id="PTHR30525:SF0">
    <property type="entry name" value="1-DEOXY-D-XYLULOSE 5-PHOSPHATE REDUCTOISOMERASE, CHLOROPLASTIC"/>
    <property type="match status" value="1"/>
</dbReference>
<comment type="similarity">
    <text evidence="4">Belongs to the DXR family.</text>
</comment>
<dbReference type="UniPathway" id="UPA00056">
    <property type="reaction ID" value="UER00092"/>
</dbReference>
<evidence type="ECO:0000256" key="4">
    <source>
        <dbReference type="ARBA" id="ARBA00006825"/>
    </source>
</evidence>
<evidence type="ECO:0000256" key="2">
    <source>
        <dbReference type="ARBA" id="ARBA00001946"/>
    </source>
</evidence>
<evidence type="ECO:0000256" key="8">
    <source>
        <dbReference type="ARBA" id="ARBA00048543"/>
    </source>
</evidence>
<dbReference type="GO" id="GO:0030604">
    <property type="term" value="F:1-deoxy-D-xylulose-5-phosphate reductoisomerase activity"/>
    <property type="evidence" value="ECO:0007669"/>
    <property type="project" value="UniProtKB-EC"/>
</dbReference>
<dbReference type="InterPro" id="IPR003821">
    <property type="entry name" value="DXP_reductoisomerase"/>
</dbReference>
<dbReference type="Pfam" id="PF13288">
    <property type="entry name" value="DXPR_C"/>
    <property type="match status" value="1"/>
</dbReference>
<reference evidence="12" key="1">
    <citation type="submission" date="2019-03" db="EMBL/GenBank/DDBJ databases">
        <authorList>
            <person name="Mank J."/>
            <person name="Almeida P."/>
        </authorList>
    </citation>
    <scope>NUCLEOTIDE SEQUENCE</scope>
    <source>
        <strain evidence="12">78183</strain>
    </source>
</reference>
<dbReference type="InterPro" id="IPR036169">
    <property type="entry name" value="DXPR_C_sf"/>
</dbReference>
<keyword evidence="9" id="KW-0812">Transmembrane</keyword>
<organism evidence="12">
    <name type="scientific">Salix viminalis</name>
    <name type="common">Common osier</name>
    <name type="synonym">Basket willow</name>
    <dbReference type="NCBI Taxonomy" id="40686"/>
    <lineage>
        <taxon>Eukaryota</taxon>
        <taxon>Viridiplantae</taxon>
        <taxon>Streptophyta</taxon>
        <taxon>Embryophyta</taxon>
        <taxon>Tracheophyta</taxon>
        <taxon>Spermatophyta</taxon>
        <taxon>Magnoliopsida</taxon>
        <taxon>eudicotyledons</taxon>
        <taxon>Gunneridae</taxon>
        <taxon>Pentapetalae</taxon>
        <taxon>rosids</taxon>
        <taxon>fabids</taxon>
        <taxon>Malpighiales</taxon>
        <taxon>Salicaceae</taxon>
        <taxon>Saliceae</taxon>
        <taxon>Salix</taxon>
    </lineage>
</organism>
<dbReference type="AlphaFoldDB" id="A0A6N2KU74"/>
<gene>
    <name evidence="12" type="ORF">SVIM_LOCUS133209</name>
</gene>
<keyword evidence="9" id="KW-1133">Transmembrane helix</keyword>
<evidence type="ECO:0000256" key="1">
    <source>
        <dbReference type="ARBA" id="ARBA00001936"/>
    </source>
</evidence>
<dbReference type="PANTHER" id="PTHR30525">
    <property type="entry name" value="1-DEOXY-D-XYLULOSE 5-PHOSPHATE REDUCTOISOMERASE"/>
    <property type="match status" value="1"/>
</dbReference>
<comment type="pathway">
    <text evidence="3">Isoprenoid biosynthesis; isopentenyl diphosphate biosynthesis via DXP pathway; isopentenyl diphosphate from 1-deoxy-D-xylulose 5-phosphate: step 1/6.</text>
</comment>
<dbReference type="EC" id="1.1.1.267" evidence="5"/>
<evidence type="ECO:0000259" key="11">
    <source>
        <dbReference type="Pfam" id="PF13288"/>
    </source>
</evidence>
<keyword evidence="7" id="KW-0560">Oxidoreductase</keyword>
<name>A0A6N2KU74_SALVM</name>
<evidence type="ECO:0000256" key="9">
    <source>
        <dbReference type="SAM" id="Phobius"/>
    </source>
</evidence>
<comment type="cofactor">
    <cofactor evidence="2">
        <name>Mg(2+)</name>
        <dbReference type="ChEBI" id="CHEBI:18420"/>
    </cofactor>
</comment>
<dbReference type="Gene3D" id="1.10.1740.10">
    <property type="match status" value="1"/>
</dbReference>
<evidence type="ECO:0000256" key="7">
    <source>
        <dbReference type="ARBA" id="ARBA00023002"/>
    </source>
</evidence>
<dbReference type="SUPFAM" id="SSF69055">
    <property type="entry name" value="1-deoxy-D-xylulose-5-phosphate reductoisomerase, C-terminal domain"/>
    <property type="match status" value="1"/>
</dbReference>
<evidence type="ECO:0000259" key="10">
    <source>
        <dbReference type="Pfam" id="PF08436"/>
    </source>
</evidence>
<keyword evidence="9" id="KW-0472">Membrane</keyword>
<dbReference type="SUPFAM" id="SSF55347">
    <property type="entry name" value="Glyceraldehyde-3-phosphate dehydrogenase-like, C-terminal domain"/>
    <property type="match status" value="1"/>
</dbReference>
<dbReference type="Pfam" id="PF08436">
    <property type="entry name" value="DXP_redisom_C"/>
    <property type="match status" value="1"/>
</dbReference>
<sequence length="272" mass="30379">MKILPADSEHSAIFQCIQGLPEGALRLIILTASGGAFRDWPVEKLKEVRVADALKHPNWNMGKKITVDSATLFSRGLEVIEAHYLFGAEYDNTDISMIHSMIETQVRILNFVLLAGFPCFLHFPVAAQLAIFNDSSVLAQMGWPDMRLPILYSMSWPDRVYCSEITWPRLDLCKLGSLTFKAPDNVKYPSVDLAYAAGRAGGTMTGVLSAANEKAVEMFIDEKISYLDIFKVVELTSDKHQAELVASPSLEEIIHYDLWAREYAASLQQSVF</sequence>
<dbReference type="GO" id="GO:0070402">
    <property type="term" value="F:NADPH binding"/>
    <property type="evidence" value="ECO:0007669"/>
    <property type="project" value="TreeGrafter"/>
</dbReference>
<evidence type="ECO:0000256" key="5">
    <source>
        <dbReference type="ARBA" id="ARBA00012366"/>
    </source>
</evidence>
<evidence type="ECO:0000256" key="6">
    <source>
        <dbReference type="ARBA" id="ARBA00022723"/>
    </source>
</evidence>